<keyword evidence="2" id="KW-1185">Reference proteome</keyword>
<evidence type="ECO:0000313" key="1">
    <source>
        <dbReference type="EMBL" id="MBC9247497.1"/>
    </source>
</evidence>
<reference evidence="1" key="1">
    <citation type="submission" date="2020-08" db="EMBL/GenBank/DDBJ databases">
        <title>Paracoccus amoyensis sp. nov., isolated from the surface seawater at coast of Xiamen, Fujian.</title>
        <authorList>
            <person name="Lyu L."/>
        </authorList>
    </citation>
    <scope>NUCLEOTIDE SEQUENCE</scope>
    <source>
        <strain evidence="1">11-3</strain>
    </source>
</reference>
<name>A0A926GIB2_9RHOB</name>
<proteinExistence type="predicted"/>
<organism evidence="1 2">
    <name type="scientific">Paracoccus amoyensis</name>
    <dbReference type="NCBI Taxonomy" id="2760093"/>
    <lineage>
        <taxon>Bacteria</taxon>
        <taxon>Pseudomonadati</taxon>
        <taxon>Pseudomonadota</taxon>
        <taxon>Alphaproteobacteria</taxon>
        <taxon>Rhodobacterales</taxon>
        <taxon>Paracoccaceae</taxon>
        <taxon>Paracoccus</taxon>
    </lineage>
</organism>
<gene>
    <name evidence="1" type="ORF">H4P12_12430</name>
</gene>
<dbReference type="EMBL" id="JACOQL010000003">
    <property type="protein sequence ID" value="MBC9247497.1"/>
    <property type="molecule type" value="Genomic_DNA"/>
</dbReference>
<evidence type="ECO:0000313" key="2">
    <source>
        <dbReference type="Proteomes" id="UP000608594"/>
    </source>
</evidence>
<sequence>MTKRSDMSDLMGFIGEKGVWADRMKEVTAEHIRSTLEDFGIDFLSLIEVLGGQWKVALWDCGFEDFLSRHYEDGNIVDHYLTSRNWRDTVRNRDYLTALRDTPISLYEVDEVQPGVSMVLRDVLGPAEPVTVRATDRNLQQGSRIATRLMPKGDHHVIAGALLAFRAEAVKLLFHRLRDALELDTYDLPRLTRDQLMLCAPVFTSAWLFTELDLAEKPVEAVIFNTDGDDVLFHDLRFPLADGVTQKDVAEQLGRVDGFKPDGPNLWNWLRVHKGPVGGSAGGMIMDNEIDGATVMGTLELTERTLIVDVNSAARAAHVDALVTAACGELLTGSITIRRTMDQMRGEYRPIQPLVASDEIPPENTPKVTHEDLDRHYRETLDAPIPALGGKTPRASTRTAVGRAKVVDWLEYLEGGRDRYPDSPVAEYDFGWMWDELGLKELRK</sequence>
<comment type="caution">
    <text evidence="1">The sequence shown here is derived from an EMBL/GenBank/DDBJ whole genome shotgun (WGS) entry which is preliminary data.</text>
</comment>
<accession>A0A926GIB2</accession>
<dbReference type="InterPro" id="IPR058292">
    <property type="entry name" value="DUF7986"/>
</dbReference>
<protein>
    <submittedName>
        <fullName evidence="1">Uncharacterized protein</fullName>
    </submittedName>
</protein>
<dbReference type="Proteomes" id="UP000608594">
    <property type="component" value="Unassembled WGS sequence"/>
</dbReference>
<dbReference type="Pfam" id="PF25948">
    <property type="entry name" value="DUF7986"/>
    <property type="match status" value="1"/>
</dbReference>
<dbReference type="AlphaFoldDB" id="A0A926GIB2"/>
<dbReference type="RefSeq" id="WP_166331158.1">
    <property type="nucleotide sequence ID" value="NZ_JACOQL010000003.1"/>
</dbReference>